<keyword evidence="4" id="KW-1185">Reference proteome</keyword>
<name>A0A1A9WDS5_9MUSC</name>
<evidence type="ECO:0000313" key="3">
    <source>
        <dbReference type="EnsemblMetazoa" id="GBRI015895-PA"/>
    </source>
</evidence>
<keyword evidence="2" id="KW-0472">Membrane</keyword>
<dbReference type="VEuPathDB" id="VectorBase:GBRI015895"/>
<reference evidence="3" key="2">
    <citation type="submission" date="2020-05" db="UniProtKB">
        <authorList>
            <consortium name="EnsemblMetazoa"/>
        </authorList>
    </citation>
    <scope>IDENTIFICATION</scope>
    <source>
        <strain evidence="3">IAEA</strain>
    </source>
</reference>
<keyword evidence="2" id="KW-1133">Transmembrane helix</keyword>
<feature type="region of interest" description="Disordered" evidence="1">
    <location>
        <begin position="136"/>
        <end position="163"/>
    </location>
</feature>
<dbReference type="Proteomes" id="UP000091820">
    <property type="component" value="Unassembled WGS sequence"/>
</dbReference>
<reference evidence="4" key="1">
    <citation type="submission" date="2014-03" db="EMBL/GenBank/DDBJ databases">
        <authorList>
            <person name="Aksoy S."/>
            <person name="Warren W."/>
            <person name="Wilson R.K."/>
        </authorList>
    </citation>
    <scope>NUCLEOTIDE SEQUENCE [LARGE SCALE GENOMIC DNA]</scope>
    <source>
        <strain evidence="4">IAEA</strain>
    </source>
</reference>
<evidence type="ECO:0000313" key="4">
    <source>
        <dbReference type="Proteomes" id="UP000091820"/>
    </source>
</evidence>
<dbReference type="AlphaFoldDB" id="A0A1A9WDS5"/>
<dbReference type="EnsemblMetazoa" id="GBRI015895-RA">
    <property type="protein sequence ID" value="GBRI015895-PA"/>
    <property type="gene ID" value="GBRI015895"/>
</dbReference>
<evidence type="ECO:0000256" key="2">
    <source>
        <dbReference type="SAM" id="Phobius"/>
    </source>
</evidence>
<accession>A0A1A9WDS5</accession>
<organism evidence="3 4">
    <name type="scientific">Glossina brevipalpis</name>
    <dbReference type="NCBI Taxonomy" id="37001"/>
    <lineage>
        <taxon>Eukaryota</taxon>
        <taxon>Metazoa</taxon>
        <taxon>Ecdysozoa</taxon>
        <taxon>Arthropoda</taxon>
        <taxon>Hexapoda</taxon>
        <taxon>Insecta</taxon>
        <taxon>Pterygota</taxon>
        <taxon>Neoptera</taxon>
        <taxon>Endopterygota</taxon>
        <taxon>Diptera</taxon>
        <taxon>Brachycera</taxon>
        <taxon>Muscomorpha</taxon>
        <taxon>Hippoboscoidea</taxon>
        <taxon>Glossinidae</taxon>
        <taxon>Glossina</taxon>
    </lineage>
</organism>
<evidence type="ECO:0000256" key="1">
    <source>
        <dbReference type="SAM" id="MobiDB-lite"/>
    </source>
</evidence>
<feature type="transmembrane region" description="Helical" evidence="2">
    <location>
        <begin position="59"/>
        <end position="81"/>
    </location>
</feature>
<protein>
    <submittedName>
        <fullName evidence="3">Uncharacterized protein</fullName>
    </submittedName>
</protein>
<sequence length="185" mass="20211">MLLTFQEKSSKIYGKYIPVRTYFLKYLNASYSPDLTVKNRARRTTYCCKPSARNHSQTILLWGGMLLYHVICGATVISSGAKLTFGTLRADFNLVVVVFDDEQVDDVVEFVGVSMLIAATPTDILLISDDIPVGGDSTGSGDDDGDDGGYTVDNDDDGGGMDYTEKAIKPVIRKTNRMTLGKSDI</sequence>
<keyword evidence="2" id="KW-0812">Transmembrane</keyword>
<proteinExistence type="predicted"/>
<feature type="compositionally biased region" description="Acidic residues" evidence="1">
    <location>
        <begin position="141"/>
        <end position="159"/>
    </location>
</feature>